<dbReference type="GO" id="GO:0006310">
    <property type="term" value="P:DNA recombination"/>
    <property type="evidence" value="ECO:0007669"/>
    <property type="project" value="UniProtKB-KW"/>
</dbReference>
<dbReference type="InterPro" id="IPR049261">
    <property type="entry name" value="RecA-like_C"/>
</dbReference>
<dbReference type="GO" id="GO:0005524">
    <property type="term" value="F:ATP binding"/>
    <property type="evidence" value="ECO:0007669"/>
    <property type="project" value="UniProtKB-KW"/>
</dbReference>
<dbReference type="EMBL" id="CM026422">
    <property type="protein sequence ID" value="KAG0587538.1"/>
    <property type="molecule type" value="Genomic_DNA"/>
</dbReference>
<evidence type="ECO:0000256" key="5">
    <source>
        <dbReference type="ARBA" id="ARBA00023172"/>
    </source>
</evidence>
<dbReference type="InterPro" id="IPR023400">
    <property type="entry name" value="RecA_C_sf"/>
</dbReference>
<protein>
    <submittedName>
        <fullName evidence="12">Uncharacterized protein</fullName>
    </submittedName>
</protein>
<dbReference type="Gene3D" id="3.40.50.300">
    <property type="entry name" value="P-loop containing nucleotide triphosphate hydrolases"/>
    <property type="match status" value="1"/>
</dbReference>
<keyword evidence="5 8" id="KW-0233">DNA recombination</keyword>
<dbReference type="HAMAP" id="MF_00268">
    <property type="entry name" value="RecA"/>
    <property type="match status" value="1"/>
</dbReference>
<dbReference type="GO" id="GO:0003697">
    <property type="term" value="F:single-stranded DNA binding"/>
    <property type="evidence" value="ECO:0007669"/>
    <property type="project" value="InterPro"/>
</dbReference>
<dbReference type="InterPro" id="IPR020588">
    <property type="entry name" value="RecA_ATP-bd"/>
</dbReference>
<evidence type="ECO:0000256" key="2">
    <source>
        <dbReference type="ARBA" id="ARBA00022741"/>
    </source>
</evidence>
<comment type="function">
    <text evidence="6">Involved in recombination ability and DNA strand transfer activity.</text>
</comment>
<feature type="compositionally biased region" description="Basic and acidic residues" evidence="9">
    <location>
        <begin position="432"/>
        <end position="443"/>
    </location>
</feature>
<keyword evidence="2 7" id="KW-0547">Nucleotide-binding</keyword>
<dbReference type="InterPro" id="IPR027417">
    <property type="entry name" value="P-loop_NTPase"/>
</dbReference>
<dbReference type="Proteomes" id="UP000822688">
    <property type="component" value="Chromosome 2"/>
</dbReference>
<accession>A0A8T0IXR4</accession>
<dbReference type="GO" id="GO:0006281">
    <property type="term" value="P:DNA repair"/>
    <property type="evidence" value="ECO:0007669"/>
    <property type="project" value="InterPro"/>
</dbReference>
<evidence type="ECO:0000313" key="12">
    <source>
        <dbReference type="EMBL" id="KAG0587538.1"/>
    </source>
</evidence>
<dbReference type="AlphaFoldDB" id="A0A8T0IXR4"/>
<evidence type="ECO:0000256" key="8">
    <source>
        <dbReference type="RuleBase" id="RU004527"/>
    </source>
</evidence>
<dbReference type="InterPro" id="IPR049428">
    <property type="entry name" value="RecA-like_N"/>
</dbReference>
<keyword evidence="3 7" id="KW-0067">ATP-binding</keyword>
<dbReference type="SMART" id="SM00382">
    <property type="entry name" value="AAA"/>
    <property type="match status" value="1"/>
</dbReference>
<feature type="domain" description="RecA family profile 2" evidence="11">
    <location>
        <begin position="277"/>
        <end position="354"/>
    </location>
</feature>
<dbReference type="PROSITE" id="PS00321">
    <property type="entry name" value="RECA_1"/>
    <property type="match status" value="1"/>
</dbReference>
<keyword evidence="13" id="KW-1185">Reference proteome</keyword>
<keyword evidence="4 8" id="KW-0238">DNA-binding</keyword>
<dbReference type="PANTHER" id="PTHR45900">
    <property type="entry name" value="RECA"/>
    <property type="match status" value="1"/>
</dbReference>
<evidence type="ECO:0000259" key="11">
    <source>
        <dbReference type="PROSITE" id="PS50163"/>
    </source>
</evidence>
<feature type="region of interest" description="Disordered" evidence="9">
    <location>
        <begin position="411"/>
        <end position="443"/>
    </location>
</feature>
<proteinExistence type="inferred from homology"/>
<dbReference type="InterPro" id="IPR020587">
    <property type="entry name" value="RecA_monomer-monomer_interface"/>
</dbReference>
<sequence length="443" mass="47925">MPTMAGALRALRLRHSLLQRVCSACADPSTSYASLGTVDVSTPGYFARSAGFATDAKRGRRVKKPAEIIDADNPNLDLEYTKQKLIQAAIDQISKKHGKETVMWLGRESRDRVEVVPTGSLNLDIALGVGGLPKGRVVEIFGQEASGKTTLALHVIAEAQKMGKGHCLFVDAEHALDMQFAEGIGVRTKDLLFVQPDYAEQALDTVDHFVRSTGVDVIVVDSVAALVPKAELEGDMGDAQMALQARLMSKALRRLTHSLNSSQCLLIFINQTRSKLNTGYGGGGPSAEVTAGGNALKFYASVRLQVRKKEQLKRGDVPFGSAVIVKVVKNKVSPPFRTAEFDIEYGKGISREGEILDLGVKHGLLGQSGSWFSYEGKNFANGREGAKKYLQEHTDIADALVGAIKEKVLGKSRPTEDVEDEGFLHEDDDAFEMDHGDNLEGTG</sequence>
<evidence type="ECO:0000256" key="7">
    <source>
        <dbReference type="RuleBase" id="RU003422"/>
    </source>
</evidence>
<comment type="similarity">
    <text evidence="1 7">Belongs to the RecA family.</text>
</comment>
<evidence type="ECO:0000256" key="3">
    <source>
        <dbReference type="ARBA" id="ARBA00022840"/>
    </source>
</evidence>
<evidence type="ECO:0000259" key="10">
    <source>
        <dbReference type="PROSITE" id="PS50162"/>
    </source>
</evidence>
<name>A0A8T0IXR4_CERPU</name>
<dbReference type="FunFam" id="3.40.50.300:FF:000087">
    <property type="entry name" value="Recombinase RecA"/>
    <property type="match status" value="1"/>
</dbReference>
<evidence type="ECO:0000313" key="13">
    <source>
        <dbReference type="Proteomes" id="UP000822688"/>
    </source>
</evidence>
<comment type="caution">
    <text evidence="12">The sequence shown here is derived from an EMBL/GenBank/DDBJ whole genome shotgun (WGS) entry which is preliminary data.</text>
</comment>
<dbReference type="PRINTS" id="PR00142">
    <property type="entry name" value="RECA"/>
</dbReference>
<dbReference type="PROSITE" id="PS50163">
    <property type="entry name" value="RECA_3"/>
    <property type="match status" value="1"/>
</dbReference>
<feature type="compositionally biased region" description="Acidic residues" evidence="9">
    <location>
        <begin position="417"/>
        <end position="431"/>
    </location>
</feature>
<keyword evidence="8" id="KW-0227">DNA damage</keyword>
<evidence type="ECO:0000256" key="1">
    <source>
        <dbReference type="ARBA" id="ARBA00009391"/>
    </source>
</evidence>
<dbReference type="GO" id="GO:0140664">
    <property type="term" value="F:ATP-dependent DNA damage sensor activity"/>
    <property type="evidence" value="ECO:0007669"/>
    <property type="project" value="InterPro"/>
</dbReference>
<dbReference type="SUPFAM" id="SSF54752">
    <property type="entry name" value="RecA protein, C-terminal domain"/>
    <property type="match status" value="1"/>
</dbReference>
<dbReference type="InterPro" id="IPR003593">
    <property type="entry name" value="AAA+_ATPase"/>
</dbReference>
<dbReference type="InterPro" id="IPR013765">
    <property type="entry name" value="DNA_recomb/repair_RecA"/>
</dbReference>
<evidence type="ECO:0000256" key="4">
    <source>
        <dbReference type="ARBA" id="ARBA00023125"/>
    </source>
</evidence>
<reference evidence="12" key="1">
    <citation type="submission" date="2020-06" db="EMBL/GenBank/DDBJ databases">
        <title>WGS assembly of Ceratodon purpureus strain R40.</title>
        <authorList>
            <person name="Carey S.B."/>
            <person name="Jenkins J."/>
            <person name="Shu S."/>
            <person name="Lovell J.T."/>
            <person name="Sreedasyam A."/>
            <person name="Maumus F."/>
            <person name="Tiley G.P."/>
            <person name="Fernandez-Pozo N."/>
            <person name="Barry K."/>
            <person name="Chen C."/>
            <person name="Wang M."/>
            <person name="Lipzen A."/>
            <person name="Daum C."/>
            <person name="Saski C.A."/>
            <person name="Payton A.C."/>
            <person name="Mcbreen J.C."/>
            <person name="Conrad R.E."/>
            <person name="Kollar L.M."/>
            <person name="Olsson S."/>
            <person name="Huttunen S."/>
            <person name="Landis J.B."/>
            <person name="Wickett N.J."/>
            <person name="Johnson M.G."/>
            <person name="Rensing S.A."/>
            <person name="Grimwood J."/>
            <person name="Schmutz J."/>
            <person name="Mcdaniel S.F."/>
        </authorList>
    </citation>
    <scope>NUCLEOTIDE SEQUENCE</scope>
    <source>
        <strain evidence="12">R40</strain>
    </source>
</reference>
<dbReference type="InterPro" id="IPR020584">
    <property type="entry name" value="DNA_recomb/repair_RecA_CS"/>
</dbReference>
<feature type="domain" description="RecA family profile 1" evidence="10">
    <location>
        <begin position="112"/>
        <end position="272"/>
    </location>
</feature>
<evidence type="ECO:0000256" key="6">
    <source>
        <dbReference type="ARBA" id="ARBA00056887"/>
    </source>
</evidence>
<dbReference type="PROSITE" id="PS50162">
    <property type="entry name" value="RECA_2"/>
    <property type="match status" value="1"/>
</dbReference>
<dbReference type="Pfam" id="PF21096">
    <property type="entry name" value="RecA_C"/>
    <property type="match status" value="1"/>
</dbReference>
<gene>
    <name evidence="12" type="ORF">KC19_2G172300</name>
</gene>
<dbReference type="PANTHER" id="PTHR45900:SF6">
    <property type="entry name" value="DNA REPAIR PROTEIN RECA HOMOLOG 3, MITOCHONDRIAL-RELATED"/>
    <property type="match status" value="1"/>
</dbReference>
<dbReference type="Pfam" id="PF00154">
    <property type="entry name" value="RecA_N"/>
    <property type="match status" value="1"/>
</dbReference>
<dbReference type="NCBIfam" id="TIGR02012">
    <property type="entry name" value="tigrfam_recA"/>
    <property type="match status" value="1"/>
</dbReference>
<organism evidence="12 13">
    <name type="scientific">Ceratodon purpureus</name>
    <name type="common">Fire moss</name>
    <name type="synonym">Dicranum purpureum</name>
    <dbReference type="NCBI Taxonomy" id="3225"/>
    <lineage>
        <taxon>Eukaryota</taxon>
        <taxon>Viridiplantae</taxon>
        <taxon>Streptophyta</taxon>
        <taxon>Embryophyta</taxon>
        <taxon>Bryophyta</taxon>
        <taxon>Bryophytina</taxon>
        <taxon>Bryopsida</taxon>
        <taxon>Dicranidae</taxon>
        <taxon>Pseudoditrichales</taxon>
        <taxon>Ditrichaceae</taxon>
        <taxon>Ceratodon</taxon>
    </lineage>
</organism>
<dbReference type="CDD" id="cd00983">
    <property type="entry name" value="RecA"/>
    <property type="match status" value="1"/>
</dbReference>
<dbReference type="SUPFAM" id="SSF52540">
    <property type="entry name" value="P-loop containing nucleoside triphosphate hydrolases"/>
    <property type="match status" value="1"/>
</dbReference>
<evidence type="ECO:0000256" key="9">
    <source>
        <dbReference type="SAM" id="MobiDB-lite"/>
    </source>
</evidence>